<feature type="region of interest" description="Disordered" evidence="6">
    <location>
        <begin position="737"/>
        <end position="823"/>
    </location>
</feature>
<evidence type="ECO:0000256" key="1">
    <source>
        <dbReference type="ARBA" id="ARBA00004141"/>
    </source>
</evidence>
<dbReference type="GO" id="GO:0016020">
    <property type="term" value="C:membrane"/>
    <property type="evidence" value="ECO:0007669"/>
    <property type="project" value="UniProtKB-SubCell"/>
</dbReference>
<sequence>MFFAVVIKDPNKAEEENEQEGNELSSDEEALHNKAQNSEEEKTLRKIGFVDKPPNPEKLEAARQLKMKQKEMKSIIREVLQYFVFLSVLLVVAYGSRDPMAFSVTRAMTTVFDEGKYTGLSAFDGSADSNSYWRWVKDTFIPTLMPRYWYGPVAIDDSSVVNVETTNRDVTRTKNKKITKTKTTGSKFSDNSSSFTLYDYDDGFVADHSTAFLVGTARLRQLRIVKNKCKLIRTFTTMFDECNGPYDWDDEDSRAFEPHWVPMNSNVSVEELEPTPWTYQKQWKLKGTPYWGQFATYWGGGYVADFGSDRKEAEALSKQLNSQHWIDRYTRAIFAEFTIYNAQTNFFCVITLLAEILPTGGYYHSPKIQTLRLYRYVGPEMVVVMACEIMYMSFLLYFLYKQVKKYRKERREYFKDPWNYPELLVLGFSLSTVGLYFARLAITKYSISNMHATPGKYVSFQYVAFMDEWVSATTAMAVFFSVLKFLRLLKFNRRVSTLMQTIKVAAKPLMSFMLMFFILFLAFSQFAFLVFGIDNSDYASFPSTLGSMMAMTLGSFDFDALTSSSRILGPIFFFSYVVSVLFVLMNVFVGILNDALSDVTNDSSMQSNDHEILDFMLHTFKRTVGKQVGPAIKPSYKEPKNQFELNLDSIEETSENVQYALRNICMEDIRQTNWFEPENTNKKKKILMMLVLETDEDFTENDICDSIPLFDDVLGKHNEQELMRKLIYYREEKRLEDEAFQVEDNQSDKSSDDDDDDPSENDSNSEDDNVSVASGDSEPKPQKQKHTLTFVTPADEKSIDGMERGSARKQREVNLTISGTSEV</sequence>
<feature type="region of interest" description="Disordered" evidence="6">
    <location>
        <begin position="8"/>
        <end position="46"/>
    </location>
</feature>
<comment type="similarity">
    <text evidence="2">Belongs to the polycystin family.</text>
</comment>
<feature type="compositionally biased region" description="Acidic residues" evidence="6">
    <location>
        <begin position="751"/>
        <end position="769"/>
    </location>
</feature>
<dbReference type="InterPro" id="IPR051223">
    <property type="entry name" value="Polycystin"/>
</dbReference>
<evidence type="ECO:0000313" key="10">
    <source>
        <dbReference type="EMBL" id="KAJ7390221.1"/>
    </source>
</evidence>
<feature type="transmembrane region" description="Helical" evidence="7">
    <location>
        <begin position="509"/>
        <end position="533"/>
    </location>
</feature>
<dbReference type="GO" id="GO:0005262">
    <property type="term" value="F:calcium channel activity"/>
    <property type="evidence" value="ECO:0007669"/>
    <property type="project" value="TreeGrafter"/>
</dbReference>
<evidence type="ECO:0000256" key="3">
    <source>
        <dbReference type="ARBA" id="ARBA00022692"/>
    </source>
</evidence>
<keyword evidence="4 7" id="KW-1133">Transmembrane helix</keyword>
<evidence type="ECO:0000256" key="6">
    <source>
        <dbReference type="SAM" id="MobiDB-lite"/>
    </source>
</evidence>
<comment type="caution">
    <text evidence="10">The sequence shown here is derived from an EMBL/GenBank/DDBJ whole genome shotgun (WGS) entry which is preliminary data.</text>
</comment>
<proteinExistence type="inferred from homology"/>
<reference evidence="10" key="1">
    <citation type="submission" date="2023-01" db="EMBL/GenBank/DDBJ databases">
        <title>Genome assembly of the deep-sea coral Lophelia pertusa.</title>
        <authorList>
            <person name="Herrera S."/>
            <person name="Cordes E."/>
        </authorList>
    </citation>
    <scope>NUCLEOTIDE SEQUENCE</scope>
    <source>
        <strain evidence="10">USNM1676648</strain>
        <tissue evidence="10">Polyp</tissue>
    </source>
</reference>
<feature type="transmembrane region" description="Helical" evidence="7">
    <location>
        <begin position="381"/>
        <end position="400"/>
    </location>
</feature>
<gene>
    <name evidence="10" type="ORF">OS493_026732</name>
</gene>
<feature type="domain" description="Polycystin cation channel PKD1/PKD2" evidence="8">
    <location>
        <begin position="383"/>
        <end position="597"/>
    </location>
</feature>
<feature type="transmembrane region" description="Helical" evidence="7">
    <location>
        <begin position="75"/>
        <end position="95"/>
    </location>
</feature>
<evidence type="ECO:0000256" key="2">
    <source>
        <dbReference type="ARBA" id="ARBA00007200"/>
    </source>
</evidence>
<feature type="transmembrane region" description="Helical" evidence="7">
    <location>
        <begin position="469"/>
        <end position="489"/>
    </location>
</feature>
<evidence type="ECO:0000256" key="4">
    <source>
        <dbReference type="ARBA" id="ARBA00022989"/>
    </source>
</evidence>
<feature type="compositionally biased region" description="Acidic residues" evidence="6">
    <location>
        <begin position="15"/>
        <end position="28"/>
    </location>
</feature>
<dbReference type="Pfam" id="PF20519">
    <property type="entry name" value="Polycystin_dom"/>
    <property type="match status" value="1"/>
</dbReference>
<dbReference type="Proteomes" id="UP001163046">
    <property type="component" value="Unassembled WGS sequence"/>
</dbReference>
<evidence type="ECO:0000259" key="8">
    <source>
        <dbReference type="Pfam" id="PF08016"/>
    </source>
</evidence>
<evidence type="ECO:0000259" key="9">
    <source>
        <dbReference type="Pfam" id="PF20519"/>
    </source>
</evidence>
<dbReference type="PANTHER" id="PTHR10877">
    <property type="entry name" value="POLYCYSTIN FAMILY MEMBER"/>
    <property type="match status" value="1"/>
</dbReference>
<evidence type="ECO:0000313" key="11">
    <source>
        <dbReference type="Proteomes" id="UP001163046"/>
    </source>
</evidence>
<dbReference type="FunFam" id="1.10.287.70:FF:000086">
    <property type="entry name" value="Polycystic kidney disease 2"/>
    <property type="match status" value="1"/>
</dbReference>
<feature type="domain" description="Polycystin" evidence="9">
    <location>
        <begin position="212"/>
        <end position="374"/>
    </location>
</feature>
<protein>
    <submittedName>
        <fullName evidence="10">Uncharacterized protein</fullName>
    </submittedName>
</protein>
<keyword evidence="11" id="KW-1185">Reference proteome</keyword>
<comment type="subcellular location">
    <subcellularLocation>
        <location evidence="1">Membrane</location>
        <topology evidence="1">Multi-pass membrane protein</topology>
    </subcellularLocation>
</comment>
<feature type="transmembrane region" description="Helical" evidence="7">
    <location>
        <begin position="420"/>
        <end position="442"/>
    </location>
</feature>
<dbReference type="InterPro" id="IPR046791">
    <property type="entry name" value="Polycystin_dom"/>
</dbReference>
<feature type="compositionally biased region" description="Basic and acidic residues" evidence="6">
    <location>
        <begin position="29"/>
        <end position="44"/>
    </location>
</feature>
<name>A0A9X0D8A1_9CNID</name>
<keyword evidence="5 7" id="KW-0472">Membrane</keyword>
<accession>A0A9X0D8A1</accession>
<dbReference type="EMBL" id="MU825419">
    <property type="protein sequence ID" value="KAJ7390221.1"/>
    <property type="molecule type" value="Genomic_DNA"/>
</dbReference>
<dbReference type="AlphaFoldDB" id="A0A9X0D8A1"/>
<evidence type="ECO:0000256" key="5">
    <source>
        <dbReference type="ARBA" id="ARBA00023136"/>
    </source>
</evidence>
<keyword evidence="3 7" id="KW-0812">Transmembrane</keyword>
<dbReference type="Gene3D" id="1.10.287.70">
    <property type="match status" value="1"/>
</dbReference>
<dbReference type="PANTHER" id="PTHR10877:SF150">
    <property type="entry name" value="REJ DOMAIN-CONTAINING PROTEIN"/>
    <property type="match status" value="1"/>
</dbReference>
<feature type="transmembrane region" description="Helical" evidence="7">
    <location>
        <begin position="570"/>
        <end position="592"/>
    </location>
</feature>
<feature type="compositionally biased region" description="Polar residues" evidence="6">
    <location>
        <begin position="813"/>
        <end position="823"/>
    </location>
</feature>
<dbReference type="Pfam" id="PF08016">
    <property type="entry name" value="PKD_channel"/>
    <property type="match status" value="1"/>
</dbReference>
<organism evidence="10 11">
    <name type="scientific">Desmophyllum pertusum</name>
    <dbReference type="NCBI Taxonomy" id="174260"/>
    <lineage>
        <taxon>Eukaryota</taxon>
        <taxon>Metazoa</taxon>
        <taxon>Cnidaria</taxon>
        <taxon>Anthozoa</taxon>
        <taxon>Hexacorallia</taxon>
        <taxon>Scleractinia</taxon>
        <taxon>Caryophylliina</taxon>
        <taxon>Caryophylliidae</taxon>
        <taxon>Desmophyllum</taxon>
    </lineage>
</organism>
<evidence type="ECO:0000256" key="7">
    <source>
        <dbReference type="SAM" id="Phobius"/>
    </source>
</evidence>
<dbReference type="GO" id="GO:0050982">
    <property type="term" value="P:detection of mechanical stimulus"/>
    <property type="evidence" value="ECO:0007669"/>
    <property type="project" value="TreeGrafter"/>
</dbReference>
<feature type="compositionally biased region" description="Basic and acidic residues" evidence="6">
    <location>
        <begin position="794"/>
        <end position="812"/>
    </location>
</feature>
<dbReference type="OrthoDB" id="5985818at2759"/>
<dbReference type="InterPro" id="IPR013122">
    <property type="entry name" value="PKD1_2_channel"/>
</dbReference>